<dbReference type="InterPro" id="IPR016192">
    <property type="entry name" value="APOBEC/CMP_deaminase_Zn-bd"/>
</dbReference>
<comment type="cofactor">
    <cofactor evidence="1 14 15">
        <name>Zn(2+)</name>
        <dbReference type="ChEBI" id="CHEBI:29105"/>
    </cofactor>
</comment>
<name>H0URC9_9BACT</name>
<dbReference type="NCBIfam" id="NF004064">
    <property type="entry name" value="PRK05578.1"/>
    <property type="match status" value="1"/>
</dbReference>
<comment type="catalytic activity">
    <reaction evidence="11 15">
        <text>cytidine + H2O + H(+) = uridine + NH4(+)</text>
        <dbReference type="Rhea" id="RHEA:16069"/>
        <dbReference type="ChEBI" id="CHEBI:15377"/>
        <dbReference type="ChEBI" id="CHEBI:15378"/>
        <dbReference type="ChEBI" id="CHEBI:16704"/>
        <dbReference type="ChEBI" id="CHEBI:17562"/>
        <dbReference type="ChEBI" id="CHEBI:28938"/>
        <dbReference type="EC" id="3.5.4.5"/>
    </reaction>
</comment>
<evidence type="ECO:0000256" key="8">
    <source>
        <dbReference type="ARBA" id="ARBA00022833"/>
    </source>
</evidence>
<dbReference type="STRING" id="926567.TheveDRAFT_0729"/>
<evidence type="ECO:0000256" key="14">
    <source>
        <dbReference type="PIRSR" id="PIRSR606262-3"/>
    </source>
</evidence>
<dbReference type="GO" id="GO:0072527">
    <property type="term" value="P:pyrimidine-containing compound metabolic process"/>
    <property type="evidence" value="ECO:0007669"/>
    <property type="project" value="UniProtKB-ARBA"/>
</dbReference>
<feature type="binding site" evidence="14">
    <location>
        <position position="92"/>
    </location>
    <ligand>
        <name>Zn(2+)</name>
        <dbReference type="ChEBI" id="CHEBI:29105"/>
        <note>catalytic</note>
    </ligand>
</feature>
<dbReference type="FunFam" id="3.40.140.10:FF:000008">
    <property type="entry name" value="Cytidine deaminase"/>
    <property type="match status" value="1"/>
</dbReference>
<sequence length="142" mass="15411">MVDLTVEELDSLWELALKARERAYSRYSGFSVGAALMCVDRKVFLGCNVENGSYGLTQCAERSAICSMVAAGGSNPVAIAVRGPEEVNCSPCGACRQVLMEHNPEMLVLFQWGGRRVEVLARELLPYGFDLEESSEIGGGSR</sequence>
<evidence type="ECO:0000256" key="5">
    <source>
        <dbReference type="ARBA" id="ARBA00018266"/>
    </source>
</evidence>
<dbReference type="PROSITE" id="PS51747">
    <property type="entry name" value="CYT_DCMP_DEAMINASES_2"/>
    <property type="match status" value="1"/>
</dbReference>
<comment type="catalytic activity">
    <reaction evidence="10 15">
        <text>2'-deoxycytidine + H2O + H(+) = 2'-deoxyuridine + NH4(+)</text>
        <dbReference type="Rhea" id="RHEA:13433"/>
        <dbReference type="ChEBI" id="CHEBI:15377"/>
        <dbReference type="ChEBI" id="CHEBI:15378"/>
        <dbReference type="ChEBI" id="CHEBI:15698"/>
        <dbReference type="ChEBI" id="CHEBI:16450"/>
        <dbReference type="ChEBI" id="CHEBI:28938"/>
        <dbReference type="EC" id="3.5.4.5"/>
    </reaction>
</comment>
<dbReference type="GO" id="GO:0004126">
    <property type="term" value="F:cytidine deaminase activity"/>
    <property type="evidence" value="ECO:0007669"/>
    <property type="project" value="UniProtKB-UniRule"/>
</dbReference>
<dbReference type="InterPro" id="IPR050202">
    <property type="entry name" value="Cyt/Deoxycyt_deaminase"/>
</dbReference>
<dbReference type="GO" id="GO:0008270">
    <property type="term" value="F:zinc ion binding"/>
    <property type="evidence" value="ECO:0007669"/>
    <property type="project" value="UniProtKB-UniRule"/>
</dbReference>
<dbReference type="InterPro" id="IPR006262">
    <property type="entry name" value="Cyt_deam_tetra"/>
</dbReference>
<evidence type="ECO:0000256" key="9">
    <source>
        <dbReference type="ARBA" id="ARBA00032005"/>
    </source>
</evidence>
<dbReference type="PANTHER" id="PTHR11644">
    <property type="entry name" value="CYTIDINE DEAMINASE"/>
    <property type="match status" value="1"/>
</dbReference>
<feature type="binding site" evidence="14">
    <location>
        <position position="59"/>
    </location>
    <ligand>
        <name>Zn(2+)</name>
        <dbReference type="ChEBI" id="CHEBI:29105"/>
        <note>catalytic</note>
    </ligand>
</feature>
<proteinExistence type="inferred from homology"/>
<evidence type="ECO:0000256" key="7">
    <source>
        <dbReference type="ARBA" id="ARBA00022801"/>
    </source>
</evidence>
<dbReference type="GO" id="GO:0042802">
    <property type="term" value="F:identical protein binding"/>
    <property type="evidence" value="ECO:0007669"/>
    <property type="project" value="UniProtKB-ARBA"/>
</dbReference>
<evidence type="ECO:0000256" key="13">
    <source>
        <dbReference type="PIRSR" id="PIRSR606262-2"/>
    </source>
</evidence>
<accession>H0URC9</accession>
<feature type="domain" description="CMP/dCMP-type deaminase" evidence="16">
    <location>
        <begin position="7"/>
        <end position="132"/>
    </location>
</feature>
<feature type="binding site" evidence="13">
    <location>
        <begin position="48"/>
        <end position="54"/>
    </location>
    <ligand>
        <name>substrate</name>
    </ligand>
</feature>
<dbReference type="RefSeq" id="WP_006583379.1">
    <property type="nucleotide sequence ID" value="NZ_CM001377.1"/>
</dbReference>
<keyword evidence="6 14" id="KW-0479">Metal-binding</keyword>
<keyword evidence="18" id="KW-1185">Reference proteome</keyword>
<dbReference type="PANTHER" id="PTHR11644:SF2">
    <property type="entry name" value="CYTIDINE DEAMINASE"/>
    <property type="match status" value="1"/>
</dbReference>
<keyword evidence="7 15" id="KW-0378">Hydrolase</keyword>
<evidence type="ECO:0000256" key="10">
    <source>
        <dbReference type="ARBA" id="ARBA00049252"/>
    </source>
</evidence>
<dbReference type="InterPro" id="IPR016193">
    <property type="entry name" value="Cytidine_deaminase-like"/>
</dbReference>
<evidence type="ECO:0000256" key="2">
    <source>
        <dbReference type="ARBA" id="ARBA00003949"/>
    </source>
</evidence>
<dbReference type="Gene3D" id="3.40.140.10">
    <property type="entry name" value="Cytidine Deaminase, domain 2"/>
    <property type="match status" value="1"/>
</dbReference>
<gene>
    <name evidence="17" type="ORF">TheveDRAFT_0729</name>
</gene>
<dbReference type="EC" id="3.5.4.5" evidence="4 15"/>
<dbReference type="AlphaFoldDB" id="H0URC9"/>
<evidence type="ECO:0000259" key="16">
    <source>
        <dbReference type="PROSITE" id="PS51747"/>
    </source>
</evidence>
<dbReference type="EMBL" id="CM001377">
    <property type="protein sequence ID" value="EHM09885.1"/>
    <property type="molecule type" value="Genomic_DNA"/>
</dbReference>
<evidence type="ECO:0000256" key="15">
    <source>
        <dbReference type="RuleBase" id="RU364006"/>
    </source>
</evidence>
<dbReference type="HOGENOM" id="CLU_097262_0_1_0"/>
<evidence type="ECO:0000256" key="11">
    <source>
        <dbReference type="ARBA" id="ARBA00049558"/>
    </source>
</evidence>
<evidence type="ECO:0000256" key="12">
    <source>
        <dbReference type="PIRSR" id="PIRSR606262-1"/>
    </source>
</evidence>
<comment type="function">
    <text evidence="2 15">This enzyme scavenges exogenous and endogenous cytidine and 2'-deoxycytidine for UMP synthesis.</text>
</comment>
<evidence type="ECO:0000313" key="18">
    <source>
        <dbReference type="Proteomes" id="UP000005730"/>
    </source>
</evidence>
<dbReference type="SUPFAM" id="SSF53927">
    <property type="entry name" value="Cytidine deaminase-like"/>
    <property type="match status" value="1"/>
</dbReference>
<feature type="binding site" evidence="14">
    <location>
        <position position="95"/>
    </location>
    <ligand>
        <name>Zn(2+)</name>
        <dbReference type="ChEBI" id="CHEBI:29105"/>
        <note>catalytic</note>
    </ligand>
</feature>
<evidence type="ECO:0000256" key="1">
    <source>
        <dbReference type="ARBA" id="ARBA00001947"/>
    </source>
</evidence>
<dbReference type="NCBIfam" id="TIGR01354">
    <property type="entry name" value="cyt_deam_tetra"/>
    <property type="match status" value="1"/>
</dbReference>
<feature type="active site" description="Proton donor" evidence="12">
    <location>
        <position position="61"/>
    </location>
</feature>
<dbReference type="GO" id="GO:0005829">
    <property type="term" value="C:cytosol"/>
    <property type="evidence" value="ECO:0007669"/>
    <property type="project" value="TreeGrafter"/>
</dbReference>
<reference evidence="17 18" key="1">
    <citation type="submission" date="2011-10" db="EMBL/GenBank/DDBJ databases">
        <title>The Noncontiguous Finished genome of Thermanaerovibrio velox DSM 12556.</title>
        <authorList>
            <consortium name="US DOE Joint Genome Institute (JGI-PGF)"/>
            <person name="Lucas S."/>
            <person name="Copeland A."/>
            <person name="Lapidus A."/>
            <person name="Glavina del Rio T."/>
            <person name="Dalin E."/>
            <person name="Tice H."/>
            <person name="Bruce D."/>
            <person name="Goodwin L."/>
            <person name="Pitluck S."/>
            <person name="Peters L."/>
            <person name="Mikhailova N."/>
            <person name="Teshima H."/>
            <person name="Kyrpides N."/>
            <person name="Mavromatis K."/>
            <person name="Ivanova N."/>
            <person name="Markowitz V."/>
            <person name="Cheng J.-F."/>
            <person name="Hugenholtz P."/>
            <person name="Woyke T."/>
            <person name="Wu D."/>
            <person name="Spring S."/>
            <person name="Brambilla E.-M."/>
            <person name="Klenk H.-P."/>
            <person name="Eisen J.A."/>
        </authorList>
    </citation>
    <scope>NUCLEOTIDE SEQUENCE [LARGE SCALE GENOMIC DNA]</scope>
    <source>
        <strain evidence="17 18">DSM 12556</strain>
    </source>
</reference>
<dbReference type="InterPro" id="IPR002125">
    <property type="entry name" value="CMP_dCMP_dom"/>
</dbReference>
<protein>
    <recommendedName>
        <fullName evidence="5 15">Cytidine deaminase</fullName>
        <ecNumber evidence="4 15">3.5.4.5</ecNumber>
    </recommendedName>
    <alternativeName>
        <fullName evidence="9 15">Cytidine aminohydrolase</fullName>
    </alternativeName>
</protein>
<dbReference type="PROSITE" id="PS00903">
    <property type="entry name" value="CYT_DCMP_DEAMINASES_1"/>
    <property type="match status" value="1"/>
</dbReference>
<comment type="similarity">
    <text evidence="3 15">Belongs to the cytidine and deoxycytidylate deaminase family.</text>
</comment>
<dbReference type="Pfam" id="PF00383">
    <property type="entry name" value="dCMP_cyt_deam_1"/>
    <property type="match status" value="1"/>
</dbReference>
<organism evidence="17 18">
    <name type="scientific">Thermanaerovibrio velox DSM 12556</name>
    <dbReference type="NCBI Taxonomy" id="926567"/>
    <lineage>
        <taxon>Bacteria</taxon>
        <taxon>Thermotogati</taxon>
        <taxon>Synergistota</taxon>
        <taxon>Synergistia</taxon>
        <taxon>Synergistales</taxon>
        <taxon>Synergistaceae</taxon>
        <taxon>Thermanaerovibrio</taxon>
    </lineage>
</organism>
<dbReference type="eggNOG" id="COG0295">
    <property type="taxonomic scope" value="Bacteria"/>
</dbReference>
<evidence type="ECO:0000256" key="4">
    <source>
        <dbReference type="ARBA" id="ARBA00012783"/>
    </source>
</evidence>
<dbReference type="GO" id="GO:0055086">
    <property type="term" value="P:nucleobase-containing small molecule metabolic process"/>
    <property type="evidence" value="ECO:0007669"/>
    <property type="project" value="UniProtKB-ARBA"/>
</dbReference>
<evidence type="ECO:0000313" key="17">
    <source>
        <dbReference type="EMBL" id="EHM09885.1"/>
    </source>
</evidence>
<dbReference type="OrthoDB" id="9795347at2"/>
<keyword evidence="8 14" id="KW-0862">Zinc</keyword>
<dbReference type="CDD" id="cd01283">
    <property type="entry name" value="cytidine_deaminase"/>
    <property type="match status" value="1"/>
</dbReference>
<dbReference type="Proteomes" id="UP000005730">
    <property type="component" value="Chromosome"/>
</dbReference>
<evidence type="ECO:0000256" key="6">
    <source>
        <dbReference type="ARBA" id="ARBA00022723"/>
    </source>
</evidence>
<evidence type="ECO:0000256" key="3">
    <source>
        <dbReference type="ARBA" id="ARBA00006576"/>
    </source>
</evidence>